<dbReference type="EMBL" id="CP032695">
    <property type="protein sequence ID" value="AYG61719.1"/>
    <property type="molecule type" value="Genomic_DNA"/>
</dbReference>
<dbReference type="Gene3D" id="3.30.1360.120">
    <property type="entry name" value="Probable tRNA modification gtpase trme, domain 1"/>
    <property type="match status" value="1"/>
</dbReference>
<dbReference type="AlphaFoldDB" id="A0A387FST2"/>
<organism evidence="1 2">
    <name type="scientific">Rhizobium jaguaris</name>
    <dbReference type="NCBI Taxonomy" id="1312183"/>
    <lineage>
        <taxon>Bacteria</taxon>
        <taxon>Pseudomonadati</taxon>
        <taxon>Pseudomonadota</taxon>
        <taxon>Alphaproteobacteria</taxon>
        <taxon>Hyphomicrobiales</taxon>
        <taxon>Rhizobiaceae</taxon>
        <taxon>Rhizobium/Agrobacterium group</taxon>
        <taxon>Rhizobium</taxon>
    </lineage>
</organism>
<dbReference type="Proteomes" id="UP000282195">
    <property type="component" value="Plasmid pRCCGE525c"/>
</dbReference>
<dbReference type="SUPFAM" id="SSF103025">
    <property type="entry name" value="Folate-binding domain"/>
    <property type="match status" value="1"/>
</dbReference>
<proteinExistence type="predicted"/>
<geneLocation type="plasmid" evidence="2">
    <name>prccge525c</name>
</geneLocation>
<protein>
    <submittedName>
        <fullName evidence="1">Sarcosine oxidase subunit gamma</fullName>
    </submittedName>
</protein>
<evidence type="ECO:0000313" key="2">
    <source>
        <dbReference type="Proteomes" id="UP000282195"/>
    </source>
</evidence>
<dbReference type="KEGG" id="rjg:CCGE525_22800"/>
<reference evidence="1 2" key="1">
    <citation type="submission" date="2018-10" db="EMBL/GenBank/DDBJ databases">
        <title>Rhizobium etli, R. leguminosarum and a new Rhizobium genospecies from Phaseolus dumosus.</title>
        <authorList>
            <person name="Ramirez-Puebla S.T."/>
            <person name="Rogel-Hernandez M.A."/>
            <person name="Guerrero G."/>
            <person name="Ormeno-Orrillo E."/>
            <person name="Martinez-Romero J.C."/>
            <person name="Negrete-Yankelevich S."/>
            <person name="Martinez-Romero E."/>
        </authorList>
    </citation>
    <scope>NUCLEOTIDE SEQUENCE [LARGE SCALE GENOMIC DNA]</scope>
    <source>
        <strain evidence="1 2">CCGE525</strain>
        <plasmid evidence="2">prccge525c</plasmid>
    </source>
</reference>
<name>A0A387FST2_9HYPH</name>
<gene>
    <name evidence="1" type="ORF">CCGE525_22800</name>
</gene>
<dbReference type="InterPro" id="IPR027266">
    <property type="entry name" value="TrmE/GcvT-like"/>
</dbReference>
<dbReference type="Pfam" id="PF04268">
    <property type="entry name" value="SoxG"/>
    <property type="match status" value="1"/>
</dbReference>
<accession>A0A387FST2</accession>
<dbReference type="OrthoDB" id="8098081at2"/>
<keyword evidence="1" id="KW-0614">Plasmid</keyword>
<keyword evidence="2" id="KW-1185">Reference proteome</keyword>
<dbReference type="InterPro" id="IPR007375">
    <property type="entry name" value="SoxG"/>
</dbReference>
<evidence type="ECO:0000313" key="1">
    <source>
        <dbReference type="EMBL" id="AYG61719.1"/>
    </source>
</evidence>
<sequence>MRDRPAHRPALAGKAVFEGSGIRLETLPEGHLLHVMGSIDTKILAGYLSAADLAESSLRPAGFRQWFVVGDDKLAPARIAALSSILQGNAFVSDQSHGRVRIGLSGPLAAETLAKGTAVDLDPSVFPEGHSVVTLFGHVSLHLTRTGLERFELTVLRSYAEHLHEELEHLAAAA</sequence>
<dbReference type="RefSeq" id="WP_120706660.1">
    <property type="nucleotide sequence ID" value="NZ_CP032695.1"/>
</dbReference>